<dbReference type="OrthoDB" id="95460at2"/>
<dbReference type="PROSITE" id="PS51094">
    <property type="entry name" value="PTS_EIIA_TYPE_2"/>
    <property type="match status" value="1"/>
</dbReference>
<dbReference type="RefSeq" id="WP_149757221.1">
    <property type="nucleotide sequence ID" value="NZ_BSPE01000002.1"/>
</dbReference>
<name>A0A1I3V300_9HYPH</name>
<accession>A0A1I3V300</accession>
<dbReference type="SUPFAM" id="SSF55804">
    <property type="entry name" value="Phoshotransferase/anion transport protein"/>
    <property type="match status" value="1"/>
</dbReference>
<sequence length="155" mass="16875">MDIHAVFARDDIRLGVEALTKPNLLRHLARHAAERTSLPAATVLTALAAREKLGSTGLGDGIAIPHARLAGLQRPFGLAIRLKEPCDFEAMDGEPVDLVVLLLVPPTMNSEHLTILSRVARTLRDPVIASQLRRAPDRAAFLERLKGEGSRERAI</sequence>
<organism evidence="2 3">
    <name type="scientific">Neomesorhizobium albiziae</name>
    <dbReference type="NCBI Taxonomy" id="335020"/>
    <lineage>
        <taxon>Bacteria</taxon>
        <taxon>Pseudomonadati</taxon>
        <taxon>Pseudomonadota</taxon>
        <taxon>Alphaproteobacteria</taxon>
        <taxon>Hyphomicrobiales</taxon>
        <taxon>Phyllobacteriaceae</taxon>
        <taxon>Neomesorhizobium</taxon>
    </lineage>
</organism>
<evidence type="ECO:0000259" key="1">
    <source>
        <dbReference type="PROSITE" id="PS51094"/>
    </source>
</evidence>
<evidence type="ECO:0000313" key="2">
    <source>
        <dbReference type="EMBL" id="SFJ88511.1"/>
    </source>
</evidence>
<gene>
    <name evidence="2" type="ORF">SAMN04488498_101116</name>
</gene>
<dbReference type="InterPro" id="IPR016152">
    <property type="entry name" value="PTrfase/Anion_transptr"/>
</dbReference>
<dbReference type="InterPro" id="IPR051541">
    <property type="entry name" value="PTS_SugarTrans_NitroReg"/>
</dbReference>
<dbReference type="InterPro" id="IPR002178">
    <property type="entry name" value="PTS_EIIA_type-2_dom"/>
</dbReference>
<evidence type="ECO:0000313" key="3">
    <source>
        <dbReference type="Proteomes" id="UP000323300"/>
    </source>
</evidence>
<feature type="domain" description="PTS EIIA type-2" evidence="1">
    <location>
        <begin position="5"/>
        <end position="148"/>
    </location>
</feature>
<dbReference type="PROSITE" id="PS00372">
    <property type="entry name" value="PTS_EIIA_TYPE_2_HIS"/>
    <property type="match status" value="1"/>
</dbReference>
<dbReference type="AlphaFoldDB" id="A0A1I3V300"/>
<dbReference type="Gene3D" id="3.40.930.10">
    <property type="entry name" value="Mannitol-specific EII, Chain A"/>
    <property type="match status" value="1"/>
</dbReference>
<dbReference type="Pfam" id="PF00359">
    <property type="entry name" value="PTS_EIIA_2"/>
    <property type="match status" value="1"/>
</dbReference>
<dbReference type="EMBL" id="FOSL01000001">
    <property type="protein sequence ID" value="SFJ88511.1"/>
    <property type="molecule type" value="Genomic_DNA"/>
</dbReference>
<keyword evidence="3" id="KW-1185">Reference proteome</keyword>
<dbReference type="Proteomes" id="UP000323300">
    <property type="component" value="Unassembled WGS sequence"/>
</dbReference>
<dbReference type="PANTHER" id="PTHR47738:SF1">
    <property type="entry name" value="NITROGEN REGULATORY PROTEIN"/>
    <property type="match status" value="1"/>
</dbReference>
<dbReference type="GO" id="GO:0030295">
    <property type="term" value="F:protein kinase activator activity"/>
    <property type="evidence" value="ECO:0007669"/>
    <property type="project" value="TreeGrafter"/>
</dbReference>
<protein>
    <submittedName>
        <fullName evidence="2">PTS system, nitrogen regulatory IIA component</fullName>
    </submittedName>
</protein>
<reference evidence="2 3" key="1">
    <citation type="submission" date="2016-10" db="EMBL/GenBank/DDBJ databases">
        <authorList>
            <person name="Varghese N."/>
            <person name="Submissions S."/>
        </authorList>
    </citation>
    <scope>NUCLEOTIDE SEQUENCE [LARGE SCALE GENOMIC DNA]</scope>
    <source>
        <strain evidence="2 3">DSM 21822</strain>
    </source>
</reference>
<dbReference type="PANTHER" id="PTHR47738">
    <property type="entry name" value="PTS SYSTEM FRUCTOSE-LIKE EIIA COMPONENT-RELATED"/>
    <property type="match status" value="1"/>
</dbReference>
<proteinExistence type="predicted"/>